<dbReference type="PANTHER" id="PTHR43080">
    <property type="entry name" value="CBS DOMAIN-CONTAINING PROTEIN CBSX3, MITOCHONDRIAL"/>
    <property type="match status" value="1"/>
</dbReference>
<dbReference type="Pfam" id="PF00571">
    <property type="entry name" value="CBS"/>
    <property type="match status" value="2"/>
</dbReference>
<dbReference type="InterPro" id="IPR051257">
    <property type="entry name" value="Diverse_CBS-Domain"/>
</dbReference>
<dbReference type="PROSITE" id="PS51371">
    <property type="entry name" value="CBS"/>
    <property type="match status" value="2"/>
</dbReference>
<organism evidence="4 5">
    <name type="scientific">Antrihabitans stalagmiti</name>
    <dbReference type="NCBI Taxonomy" id="2799499"/>
    <lineage>
        <taxon>Bacteria</taxon>
        <taxon>Bacillati</taxon>
        <taxon>Actinomycetota</taxon>
        <taxon>Actinomycetes</taxon>
        <taxon>Mycobacteriales</taxon>
        <taxon>Nocardiaceae</taxon>
        <taxon>Antrihabitans</taxon>
    </lineage>
</organism>
<name>A0A934U578_9NOCA</name>
<keyword evidence="5" id="KW-1185">Reference proteome</keyword>
<evidence type="ECO:0000259" key="3">
    <source>
        <dbReference type="PROSITE" id="PS51371"/>
    </source>
</evidence>
<gene>
    <name evidence="4" type="ORF">JGU71_20480</name>
</gene>
<dbReference type="InterPro" id="IPR046342">
    <property type="entry name" value="CBS_dom_sf"/>
</dbReference>
<evidence type="ECO:0000313" key="5">
    <source>
        <dbReference type="Proteomes" id="UP000655868"/>
    </source>
</evidence>
<dbReference type="Gene3D" id="3.10.580.10">
    <property type="entry name" value="CBS-domain"/>
    <property type="match status" value="1"/>
</dbReference>
<dbReference type="SUPFAM" id="SSF54631">
    <property type="entry name" value="CBS-domain pair"/>
    <property type="match status" value="1"/>
</dbReference>
<evidence type="ECO:0000256" key="2">
    <source>
        <dbReference type="PROSITE-ProRule" id="PRU00703"/>
    </source>
</evidence>
<protein>
    <submittedName>
        <fullName evidence="4">CBS domain-containing protein</fullName>
    </submittedName>
</protein>
<dbReference type="Proteomes" id="UP000655868">
    <property type="component" value="Unassembled WGS sequence"/>
</dbReference>
<dbReference type="EMBL" id="JAEMNV010000007">
    <property type="protein sequence ID" value="MBJ8341265.1"/>
    <property type="molecule type" value="Genomic_DNA"/>
</dbReference>
<feature type="domain" description="CBS" evidence="3">
    <location>
        <begin position="76"/>
        <end position="131"/>
    </location>
</feature>
<proteinExistence type="predicted"/>
<keyword evidence="1 2" id="KW-0129">CBS domain</keyword>
<dbReference type="InterPro" id="IPR000644">
    <property type="entry name" value="CBS_dom"/>
</dbReference>
<dbReference type="SMART" id="SM00116">
    <property type="entry name" value="CBS"/>
    <property type="match status" value="2"/>
</dbReference>
<accession>A0A934U578</accession>
<dbReference type="PANTHER" id="PTHR43080:SF29">
    <property type="entry name" value="OS02G0818000 PROTEIN"/>
    <property type="match status" value="1"/>
</dbReference>
<dbReference type="AlphaFoldDB" id="A0A934U578"/>
<sequence length="200" mass="21208">MSERQSSMQVRDLMIRSVISVRPETSLREAISILVDNRFAALPVVDGDGLVVGVLSESNALAVGPDQQDASVGSTMSTPAEVISPGSDVSTAAVRMLNGRLRSLPVVEQGLLIGIVARRDLLRVLINDDVTIAAKIRSLLDDYAGSRRQWTIASNEGKIEICGGFSSKDEQRIVAALARTVPGVRHVDVLPTAVAPAVGI</sequence>
<evidence type="ECO:0000313" key="4">
    <source>
        <dbReference type="EMBL" id="MBJ8341265.1"/>
    </source>
</evidence>
<comment type="caution">
    <text evidence="4">The sequence shown here is derived from an EMBL/GenBank/DDBJ whole genome shotgun (WGS) entry which is preliminary data.</text>
</comment>
<feature type="domain" description="CBS" evidence="3">
    <location>
        <begin position="14"/>
        <end position="70"/>
    </location>
</feature>
<reference evidence="4" key="1">
    <citation type="submission" date="2020-12" db="EMBL/GenBank/DDBJ databases">
        <title>Antrihabitans popcorni sp. nov. and Antrihabitans auranticaus sp. nov., isolated from a larva cave.</title>
        <authorList>
            <person name="Lee S.D."/>
            <person name="Kim I.S."/>
        </authorList>
    </citation>
    <scope>NUCLEOTIDE SEQUENCE</scope>
    <source>
        <strain evidence="4">YC3-6</strain>
    </source>
</reference>
<evidence type="ECO:0000256" key="1">
    <source>
        <dbReference type="ARBA" id="ARBA00023122"/>
    </source>
</evidence>